<evidence type="ECO:0000256" key="23">
    <source>
        <dbReference type="ARBA" id="ARBA00039749"/>
    </source>
</evidence>
<evidence type="ECO:0000256" key="22">
    <source>
        <dbReference type="ARBA" id="ARBA00038460"/>
    </source>
</evidence>
<feature type="region of interest" description="Disordered" evidence="30">
    <location>
        <begin position="376"/>
        <end position="432"/>
    </location>
</feature>
<dbReference type="SMART" id="SM00353">
    <property type="entry name" value="HLH"/>
    <property type="match status" value="1"/>
</dbReference>
<keyword evidence="18" id="KW-1207">Sterol metabolism</keyword>
<evidence type="ECO:0000256" key="18">
    <source>
        <dbReference type="ARBA" id="ARBA00023166"/>
    </source>
</evidence>
<sequence length="1022" mass="108644">DMLQLINTPDNDFSGLFDSPFSAPDSAVPPGLPSTPGTLNTFLGPSKPPPAVPTGSAFAGPPGMGTFTPPPPAPLLPAPSLGVKEEPSVVPSSQPQPQPGGEGVAGGGMCPCRRGLVPGALLMQSSAPCPAVQPGSAGQTVPSPLPTPQPSQPVTLPGPVQSVAPQQLLAPAAPTTQSVSPQIQPVPVLLQPHFIKADSLLLTAVKTDASSAKTSTIASLATSASGSATPLQVPALVSGGTILATVPLVVDAEKLPINRLAPSGKPALVQSRGEKRTAHNAIEKRYRSSINDKIVELKDLVVGTEAKLNKSAILRKAIEYIRFLQQSNQKLKQENLALKMAMQKNQPAKDLGTHCSRGAKAEAPMEVVKAEVMEMLTPPPSDVGSPSHSSPLSLSGGSSNSSSDSEPDSPLCARGKVKQECPPPSPSSQGMLDRSRMALCTFVFLCLSFNPLASLLRGSGSPAPLGSQDTAGPGRSIMAESGTLEDPWGWTQWLWPTLAFWALNAALVLGAVVRLFVCGEPVTRPHSEPSILFWRHRRQADLDLDRGDFAQGAQHLRTALGALGRPLPASHGDLACSLLWTLLRHLLQRLWVRRWLAARAGGLRPDPPPPAHVRQSARDAAMAYHRLHQLHLAGKQAGGHLLAINLALSAVNLAECAGDTISVAALAEIYVAAALRIKASLHRCFHFLARPFLCSARRVALSHGGAVPPAMQWLCHPLGHRFFVDGDWAVKGVPRETIYSSAGNPVDPLAQVTQLFREHLLEKALCCVAVPEPGRPTAQGEGRFSDALEYLQLLNGCSDVSGTPGPMPSITSGLAAVTGTDPVSKWWASFIGIVIHWLQGDEEGAERLYPLVETMPRALQSSEKPLPRAALHSFRAVRALLSKQDGSQATLSHSAPARSDLLTPPVRLSDPLLTPIPLSLQAVQLLLCDLLLVTRTNLWQQQMGASQQRSCLYQASALELRGFQQDLSSLRRLAQTLRPAMRRVFLHEATARLMARASPTRTHQLLDRSLRRRGVQGSKTGG</sequence>
<dbReference type="SUPFAM" id="SSF47459">
    <property type="entry name" value="HLH, helix-loop-helix DNA-binding domain"/>
    <property type="match status" value="1"/>
</dbReference>
<evidence type="ECO:0000256" key="25">
    <source>
        <dbReference type="ARBA" id="ARBA00045313"/>
    </source>
</evidence>
<feature type="region of interest" description="Disordered" evidence="30">
    <location>
        <begin position="127"/>
        <end position="160"/>
    </location>
</feature>
<evidence type="ECO:0000256" key="11">
    <source>
        <dbReference type="ARBA" id="ARBA00023015"/>
    </source>
</evidence>
<evidence type="ECO:0000256" key="4">
    <source>
        <dbReference type="ARBA" id="ARBA00004653"/>
    </source>
</evidence>
<dbReference type="Proteomes" id="UP000573697">
    <property type="component" value="Unassembled WGS sequence"/>
</dbReference>
<gene>
    <name evidence="32" type="primary">Srebf1</name>
    <name evidence="32" type="ORF">POLCAE_R01009</name>
</gene>
<feature type="coiled-coil region" evidence="29">
    <location>
        <begin position="314"/>
        <end position="344"/>
    </location>
</feature>
<evidence type="ECO:0000256" key="29">
    <source>
        <dbReference type="SAM" id="Coils"/>
    </source>
</evidence>
<keyword evidence="9" id="KW-0832">Ubl conjugation</keyword>
<evidence type="ECO:0000256" key="2">
    <source>
        <dbReference type="ARBA" id="ARBA00004477"/>
    </source>
</evidence>
<organism evidence="32 33">
    <name type="scientific">Polioptila caerulea</name>
    <name type="common">Blue-grey gnatcatcher</name>
    <dbReference type="NCBI Taxonomy" id="66707"/>
    <lineage>
        <taxon>Eukaryota</taxon>
        <taxon>Metazoa</taxon>
        <taxon>Chordata</taxon>
        <taxon>Craniata</taxon>
        <taxon>Vertebrata</taxon>
        <taxon>Euteleostomi</taxon>
        <taxon>Archelosauria</taxon>
        <taxon>Archosauria</taxon>
        <taxon>Dinosauria</taxon>
        <taxon>Saurischia</taxon>
        <taxon>Theropoda</taxon>
        <taxon>Coelurosauria</taxon>
        <taxon>Aves</taxon>
        <taxon>Neognathae</taxon>
        <taxon>Neoaves</taxon>
        <taxon>Telluraves</taxon>
        <taxon>Australaves</taxon>
        <taxon>Passeriformes</taxon>
        <taxon>Certhiidae</taxon>
        <taxon>Polioptilinae</taxon>
        <taxon>Polioptila</taxon>
    </lineage>
</organism>
<evidence type="ECO:0000256" key="12">
    <source>
        <dbReference type="ARBA" id="ARBA00023034"/>
    </source>
</evidence>
<evidence type="ECO:0000313" key="32">
    <source>
        <dbReference type="EMBL" id="NWS29316.1"/>
    </source>
</evidence>
<evidence type="ECO:0000256" key="15">
    <source>
        <dbReference type="ARBA" id="ARBA00023136"/>
    </source>
</evidence>
<dbReference type="GO" id="GO:0012507">
    <property type="term" value="C:ER to Golgi transport vesicle membrane"/>
    <property type="evidence" value="ECO:0007669"/>
    <property type="project" value="UniProtKB-SubCell"/>
</dbReference>
<keyword evidence="7" id="KW-0812">Transmembrane</keyword>
<evidence type="ECO:0000256" key="1">
    <source>
        <dbReference type="ARBA" id="ARBA00004123"/>
    </source>
</evidence>
<dbReference type="EMBL" id="VYXF01005532">
    <property type="protein sequence ID" value="NWS29316.1"/>
    <property type="molecule type" value="Genomic_DNA"/>
</dbReference>
<dbReference type="FunFam" id="4.10.280.10:FF:000016">
    <property type="entry name" value="Sterol regulatory element-binding transcription factor 1"/>
    <property type="match status" value="1"/>
</dbReference>
<feature type="compositionally biased region" description="Polar residues" evidence="30">
    <location>
        <begin position="1"/>
        <end position="11"/>
    </location>
</feature>
<reference evidence="32 33" key="1">
    <citation type="submission" date="2019-09" db="EMBL/GenBank/DDBJ databases">
        <title>Bird 10,000 Genomes (B10K) Project - Family phase.</title>
        <authorList>
            <person name="Zhang G."/>
        </authorList>
    </citation>
    <scope>NUCLEOTIDE SEQUENCE [LARGE SCALE GENOMIC DNA]</scope>
    <source>
        <strain evidence="32">B10K-DU-001-66</strain>
        <tissue evidence="32">Muscle</tissue>
    </source>
</reference>
<evidence type="ECO:0000256" key="21">
    <source>
        <dbReference type="ARBA" id="ARBA00023329"/>
    </source>
</evidence>
<evidence type="ECO:0000256" key="6">
    <source>
        <dbReference type="ARBA" id="ARBA00022553"/>
    </source>
</evidence>
<dbReference type="GO" id="GO:0000139">
    <property type="term" value="C:Golgi membrane"/>
    <property type="evidence" value="ECO:0007669"/>
    <property type="project" value="UniProtKB-SubCell"/>
</dbReference>
<dbReference type="GO" id="GO:0005634">
    <property type="term" value="C:nucleus"/>
    <property type="evidence" value="ECO:0007669"/>
    <property type="project" value="UniProtKB-SubCell"/>
</dbReference>
<dbReference type="InterPro" id="IPR036638">
    <property type="entry name" value="HLH_DNA-bd_sf"/>
</dbReference>
<dbReference type="Gene3D" id="4.10.280.10">
    <property type="entry name" value="Helix-loop-helix DNA-binding domain"/>
    <property type="match status" value="1"/>
</dbReference>
<keyword evidence="21" id="KW-0968">Cytoplasmic vesicle</keyword>
<keyword evidence="15" id="KW-0472">Membrane</keyword>
<evidence type="ECO:0000256" key="20">
    <source>
        <dbReference type="ARBA" id="ARBA00023242"/>
    </source>
</evidence>
<keyword evidence="29" id="KW-0175">Coiled coil</keyword>
<evidence type="ECO:0000256" key="26">
    <source>
        <dbReference type="ARBA" id="ARBA00045371"/>
    </source>
</evidence>
<accession>A0A7K5E9D6</accession>
<keyword evidence="6" id="KW-0597">Phosphoprotein</keyword>
<evidence type="ECO:0000256" key="19">
    <source>
        <dbReference type="ARBA" id="ARBA00023221"/>
    </source>
</evidence>
<keyword evidence="33" id="KW-1185">Reference proteome</keyword>
<feature type="non-terminal residue" evidence="32">
    <location>
        <position position="1"/>
    </location>
</feature>
<comment type="subcellular location">
    <subcellularLocation>
        <location evidence="3">Cytoplasmic vesicle</location>
        <location evidence="3">COPII-coated vesicle membrane</location>
        <topology evidence="3">Multi-pass membrane protein</topology>
    </subcellularLocation>
    <subcellularLocation>
        <location evidence="2">Endoplasmic reticulum membrane</location>
        <topology evidence="2">Multi-pass membrane protein</topology>
    </subcellularLocation>
    <subcellularLocation>
        <location evidence="4">Golgi apparatus membrane</location>
        <topology evidence="4">Multi-pass membrane protein</topology>
    </subcellularLocation>
    <subcellularLocation>
        <location evidence="1">Nucleus</location>
    </subcellularLocation>
</comment>
<evidence type="ECO:0000256" key="10">
    <source>
        <dbReference type="ARBA" id="ARBA00022989"/>
    </source>
</evidence>
<evidence type="ECO:0000256" key="30">
    <source>
        <dbReference type="SAM" id="MobiDB-lite"/>
    </source>
</evidence>
<keyword evidence="17" id="KW-0804">Transcription</keyword>
<comment type="function">
    <text evidence="26">Key transcription factor that regulates expression of genes involved in cholesterol biosynthesis and lipid homeostasis. Binds to the sterol regulatory element 1 (SRE-1) (5'-ATCACCCCAC-3'). Has dual sequence specificity binding to both an E-box motif (5'-ATCACGTGA-3') and to SRE-1 (5'-ATCACCCCAC-3'). Regulates the promoters of genes involved in cholesterol biosynthesis and the LDL receptor (LDLR) pathway of sterol regulation.</text>
</comment>
<protein>
    <recommendedName>
        <fullName evidence="23">Sterol regulatory element-binding protein 1</fullName>
    </recommendedName>
    <alternativeName>
        <fullName evidence="24">Sterol regulatory element-binding transcription factor 1</fullName>
    </alternativeName>
</protein>
<proteinExistence type="inferred from homology"/>
<comment type="function">
    <text evidence="25">Precursor of the transcription factor form (Processed sterol regulatory element-binding protein 1), which is embedded in the endoplasmic reticulum membrane. Low sterol concentrations promote processing of this form, releasing the transcription factor form that translocates into the nucleus and activates transcription of genes involved in cholesterol biosynthesis and lipid homeostasis.</text>
</comment>
<dbReference type="GO" id="GO:0000978">
    <property type="term" value="F:RNA polymerase II cis-regulatory region sequence-specific DNA binding"/>
    <property type="evidence" value="ECO:0007669"/>
    <property type="project" value="TreeGrafter"/>
</dbReference>
<evidence type="ECO:0000256" key="9">
    <source>
        <dbReference type="ARBA" id="ARBA00022843"/>
    </source>
</evidence>
<dbReference type="PANTHER" id="PTHR46062:SF2">
    <property type="entry name" value="STEROL REGULATORY ELEMENT-BINDING PROTEIN 1"/>
    <property type="match status" value="1"/>
</dbReference>
<evidence type="ECO:0000256" key="24">
    <source>
        <dbReference type="ARBA" id="ARBA00042215"/>
    </source>
</evidence>
<comment type="subunit">
    <text evidence="27">Efficient DNA binding of the soluble transcription factor fragment requires dimerization with another bHLH protein. Interacts with CEBPA, the interaction produces a transcriptional synergy. Interacts with LMNA.</text>
</comment>
<name>A0A7K5E9D6_POLCE</name>
<keyword evidence="16" id="KW-0010">Activator</keyword>
<feature type="compositionally biased region" description="Low complexity" evidence="30">
    <location>
        <begin position="58"/>
        <end position="67"/>
    </location>
</feature>
<keyword evidence="5" id="KW-0153">Cholesterol metabolism</keyword>
<comment type="subunit">
    <text evidence="28">Forms a tight complex with SCAP, the SCAP-SREBP complex, in the endoplasmic reticulum membrane and the Golgi apparatus. Interacts with PAQR3; the interaction anchors the SCAP-SREBP complex to the Golgi apparatus in low cholesterol conditions.</text>
</comment>
<feature type="compositionally biased region" description="Pro residues" evidence="30">
    <location>
        <begin position="68"/>
        <end position="77"/>
    </location>
</feature>
<dbReference type="GO" id="GO:0000981">
    <property type="term" value="F:DNA-binding transcription factor activity, RNA polymerase II-specific"/>
    <property type="evidence" value="ECO:0007669"/>
    <property type="project" value="TreeGrafter"/>
</dbReference>
<evidence type="ECO:0000256" key="16">
    <source>
        <dbReference type="ARBA" id="ARBA00023159"/>
    </source>
</evidence>
<evidence type="ECO:0000313" key="33">
    <source>
        <dbReference type="Proteomes" id="UP000573697"/>
    </source>
</evidence>
<evidence type="ECO:0000256" key="28">
    <source>
        <dbReference type="ARBA" id="ARBA00049702"/>
    </source>
</evidence>
<evidence type="ECO:0000256" key="27">
    <source>
        <dbReference type="ARBA" id="ARBA00047005"/>
    </source>
</evidence>
<evidence type="ECO:0000256" key="7">
    <source>
        <dbReference type="ARBA" id="ARBA00022692"/>
    </source>
</evidence>
<feature type="region of interest" description="Disordered" evidence="30">
    <location>
        <begin position="1"/>
        <end position="106"/>
    </location>
</feature>
<keyword evidence="12" id="KW-0333">Golgi apparatus</keyword>
<dbReference type="GO" id="GO:0005789">
    <property type="term" value="C:endoplasmic reticulum membrane"/>
    <property type="evidence" value="ECO:0007669"/>
    <property type="project" value="UniProtKB-SubCell"/>
</dbReference>
<evidence type="ECO:0000256" key="3">
    <source>
        <dbReference type="ARBA" id="ARBA00004557"/>
    </source>
</evidence>
<evidence type="ECO:0000256" key="14">
    <source>
        <dbReference type="ARBA" id="ARBA00023125"/>
    </source>
</evidence>
<keyword evidence="14" id="KW-0238">DNA-binding</keyword>
<dbReference type="CDD" id="cd18921">
    <property type="entry name" value="bHLHzip_SREBP1"/>
    <property type="match status" value="1"/>
</dbReference>
<feature type="domain" description="BHLH" evidence="31">
    <location>
        <begin position="274"/>
        <end position="324"/>
    </location>
</feature>
<evidence type="ECO:0000259" key="31">
    <source>
        <dbReference type="PROSITE" id="PS50888"/>
    </source>
</evidence>
<dbReference type="AlphaFoldDB" id="A0A7K5E9D6"/>
<evidence type="ECO:0000256" key="5">
    <source>
        <dbReference type="ARBA" id="ARBA00022548"/>
    </source>
</evidence>
<evidence type="ECO:0000256" key="17">
    <source>
        <dbReference type="ARBA" id="ARBA00023163"/>
    </source>
</evidence>
<keyword evidence="19" id="KW-0753">Steroid metabolism</keyword>
<keyword evidence="11" id="KW-0805">Transcription regulation</keyword>
<dbReference type="InterPro" id="IPR011598">
    <property type="entry name" value="bHLH_dom"/>
</dbReference>
<dbReference type="Pfam" id="PF00010">
    <property type="entry name" value="HLH"/>
    <property type="match status" value="1"/>
</dbReference>
<comment type="similarity">
    <text evidence="22">Belongs to the SREBP family.</text>
</comment>
<dbReference type="GO" id="GO:0008203">
    <property type="term" value="P:cholesterol metabolic process"/>
    <property type="evidence" value="ECO:0007669"/>
    <property type="project" value="UniProtKB-KW"/>
</dbReference>
<keyword evidence="20" id="KW-0539">Nucleus</keyword>
<evidence type="ECO:0000256" key="13">
    <source>
        <dbReference type="ARBA" id="ARBA00023098"/>
    </source>
</evidence>
<dbReference type="GO" id="GO:0046983">
    <property type="term" value="F:protein dimerization activity"/>
    <property type="evidence" value="ECO:0007669"/>
    <property type="project" value="InterPro"/>
</dbReference>
<feature type="non-terminal residue" evidence="32">
    <location>
        <position position="1022"/>
    </location>
</feature>
<comment type="caution">
    <text evidence="32">The sequence shown here is derived from an EMBL/GenBank/DDBJ whole genome shotgun (WGS) entry which is preliminary data.</text>
</comment>
<dbReference type="PROSITE" id="PS50888">
    <property type="entry name" value="BHLH"/>
    <property type="match status" value="1"/>
</dbReference>
<keyword evidence="10" id="KW-1133">Transmembrane helix</keyword>
<evidence type="ECO:0000256" key="8">
    <source>
        <dbReference type="ARBA" id="ARBA00022824"/>
    </source>
</evidence>
<dbReference type="PANTHER" id="PTHR46062">
    <property type="entry name" value="STEROL REGULATORY ELEMENT-BINDING PROTEIN"/>
    <property type="match status" value="1"/>
</dbReference>
<keyword evidence="8" id="KW-0256">Endoplasmic reticulum</keyword>
<feature type="compositionally biased region" description="Low complexity" evidence="30">
    <location>
        <begin position="382"/>
        <end position="411"/>
    </location>
</feature>
<keyword evidence="13" id="KW-0443">Lipid metabolism</keyword>